<name>A0A7J8QGT4_GOSRA</name>
<dbReference type="EMBL" id="JABEZZ010000011">
    <property type="protein sequence ID" value="MBA0600466.1"/>
    <property type="molecule type" value="Genomic_DNA"/>
</dbReference>
<evidence type="ECO:0000313" key="2">
    <source>
        <dbReference type="Proteomes" id="UP000593578"/>
    </source>
</evidence>
<comment type="caution">
    <text evidence="1">The sequence shown here is derived from an EMBL/GenBank/DDBJ whole genome shotgun (WGS) entry which is preliminary data.</text>
</comment>
<reference evidence="1 2" key="1">
    <citation type="journal article" date="2019" name="Genome Biol. Evol.">
        <title>Insights into the evolution of the New World diploid cottons (Gossypium, subgenus Houzingenia) based on genome sequencing.</title>
        <authorList>
            <person name="Grover C.E."/>
            <person name="Arick M.A. 2nd"/>
            <person name="Thrash A."/>
            <person name="Conover J.L."/>
            <person name="Sanders W.S."/>
            <person name="Peterson D.G."/>
            <person name="Frelichowski J.E."/>
            <person name="Scheffler J.A."/>
            <person name="Scheffler B.E."/>
            <person name="Wendel J.F."/>
        </authorList>
    </citation>
    <scope>NUCLEOTIDE SEQUENCE [LARGE SCALE GENOMIC DNA]</scope>
    <source>
        <strain evidence="1">8</strain>
        <tissue evidence="1">Leaf</tissue>
    </source>
</reference>
<evidence type="ECO:0008006" key="3">
    <source>
        <dbReference type="Google" id="ProtNLM"/>
    </source>
</evidence>
<gene>
    <name evidence="1" type="ORF">Gorai_006653</name>
</gene>
<protein>
    <recommendedName>
        <fullName evidence="3">RNase H type-1 domain-containing protein</fullName>
    </recommendedName>
</protein>
<dbReference type="Proteomes" id="UP000593578">
    <property type="component" value="Unassembled WGS sequence"/>
</dbReference>
<organism evidence="1 2">
    <name type="scientific">Gossypium raimondii</name>
    <name type="common">Peruvian cotton</name>
    <name type="synonym">Gossypium klotzschianum subsp. raimondii</name>
    <dbReference type="NCBI Taxonomy" id="29730"/>
    <lineage>
        <taxon>Eukaryota</taxon>
        <taxon>Viridiplantae</taxon>
        <taxon>Streptophyta</taxon>
        <taxon>Embryophyta</taxon>
        <taxon>Tracheophyta</taxon>
        <taxon>Spermatophyta</taxon>
        <taxon>Magnoliopsida</taxon>
        <taxon>eudicotyledons</taxon>
        <taxon>Gunneridae</taxon>
        <taxon>Pentapetalae</taxon>
        <taxon>rosids</taxon>
        <taxon>malvids</taxon>
        <taxon>Malvales</taxon>
        <taxon>Malvaceae</taxon>
        <taxon>Malvoideae</taxon>
        <taxon>Gossypium</taxon>
    </lineage>
</organism>
<dbReference type="AlphaFoldDB" id="A0A7J8QGT4"/>
<sequence length="69" mass="7567">MEDETGCGRVLRDEKGVGCALLSGLIVARGSEMAKIIAIKIVVELYIGLSWQTATLTNWFEFNSLLFTS</sequence>
<feature type="non-terminal residue" evidence="1">
    <location>
        <position position="69"/>
    </location>
</feature>
<evidence type="ECO:0000313" key="1">
    <source>
        <dbReference type="EMBL" id="MBA0600466.1"/>
    </source>
</evidence>
<accession>A0A7J8QGT4</accession>
<proteinExistence type="predicted"/>